<feature type="region of interest" description="Disordered" evidence="1">
    <location>
        <begin position="185"/>
        <end position="207"/>
    </location>
</feature>
<dbReference type="PANTHER" id="PTHR32091:SF4">
    <property type="entry name" value="OS07G0546100 PROTEIN"/>
    <property type="match status" value="1"/>
</dbReference>
<gene>
    <name evidence="2" type="ORF">CFOL_v3_31842</name>
</gene>
<dbReference type="Proteomes" id="UP000187406">
    <property type="component" value="Unassembled WGS sequence"/>
</dbReference>
<proteinExistence type="predicted"/>
<accession>A0A1Q3D7H1</accession>
<feature type="compositionally biased region" description="Polar residues" evidence="1">
    <location>
        <begin position="449"/>
        <end position="467"/>
    </location>
</feature>
<feature type="compositionally biased region" description="Polar residues" evidence="1">
    <location>
        <begin position="136"/>
        <end position="145"/>
    </location>
</feature>
<dbReference type="GO" id="GO:0003743">
    <property type="term" value="F:translation initiation factor activity"/>
    <property type="evidence" value="ECO:0007669"/>
    <property type="project" value="InterPro"/>
</dbReference>
<feature type="compositionally biased region" description="Polar residues" evidence="1">
    <location>
        <begin position="599"/>
        <end position="615"/>
    </location>
</feature>
<keyword evidence="3" id="KW-1185">Reference proteome</keyword>
<comment type="caution">
    <text evidence="2">The sequence shown here is derived from an EMBL/GenBank/DDBJ whole genome shotgun (WGS) entry which is preliminary data.</text>
</comment>
<feature type="region of interest" description="Disordered" evidence="1">
    <location>
        <begin position="273"/>
        <end position="300"/>
    </location>
</feature>
<evidence type="ECO:0000256" key="1">
    <source>
        <dbReference type="SAM" id="MobiDB-lite"/>
    </source>
</evidence>
<feature type="region of interest" description="Disordered" evidence="1">
    <location>
        <begin position="380"/>
        <end position="399"/>
    </location>
</feature>
<dbReference type="EMBL" id="BDDD01004848">
    <property type="protein sequence ID" value="GAV88420.1"/>
    <property type="molecule type" value="Genomic_DNA"/>
</dbReference>
<protein>
    <submittedName>
        <fullName evidence="2">Uncharacterized protein</fullName>
    </submittedName>
</protein>
<feature type="region of interest" description="Disordered" evidence="1">
    <location>
        <begin position="39"/>
        <end position="63"/>
    </location>
</feature>
<feature type="compositionally biased region" description="Basic and acidic residues" evidence="1">
    <location>
        <begin position="273"/>
        <end position="285"/>
    </location>
</feature>
<dbReference type="OrthoDB" id="48651at2759"/>
<dbReference type="GO" id="GO:0003729">
    <property type="term" value="F:mRNA binding"/>
    <property type="evidence" value="ECO:0007669"/>
    <property type="project" value="TreeGrafter"/>
</dbReference>
<organism evidence="2 3">
    <name type="scientific">Cephalotus follicularis</name>
    <name type="common">Albany pitcher plant</name>
    <dbReference type="NCBI Taxonomy" id="3775"/>
    <lineage>
        <taxon>Eukaryota</taxon>
        <taxon>Viridiplantae</taxon>
        <taxon>Streptophyta</taxon>
        <taxon>Embryophyta</taxon>
        <taxon>Tracheophyta</taxon>
        <taxon>Spermatophyta</taxon>
        <taxon>Magnoliopsida</taxon>
        <taxon>eudicotyledons</taxon>
        <taxon>Gunneridae</taxon>
        <taxon>Pentapetalae</taxon>
        <taxon>rosids</taxon>
        <taxon>fabids</taxon>
        <taxon>Oxalidales</taxon>
        <taxon>Cephalotaceae</taxon>
        <taxon>Cephalotus</taxon>
    </lineage>
</organism>
<reference evidence="3" key="1">
    <citation type="submission" date="2016-04" db="EMBL/GenBank/DDBJ databases">
        <title>Cephalotus genome sequencing.</title>
        <authorList>
            <person name="Fukushima K."/>
            <person name="Hasebe M."/>
            <person name="Fang X."/>
        </authorList>
    </citation>
    <scope>NUCLEOTIDE SEQUENCE [LARGE SCALE GENOMIC DNA]</scope>
    <source>
        <strain evidence="3">cv. St1</strain>
    </source>
</reference>
<name>A0A1Q3D7H1_CEPFO</name>
<dbReference type="InterPro" id="IPR010433">
    <property type="entry name" value="EIF-4B_pln"/>
</dbReference>
<dbReference type="PANTHER" id="PTHR32091">
    <property type="entry name" value="EUKARYOTIC TRANSLATION INITIATION FACTOR 4B"/>
    <property type="match status" value="1"/>
</dbReference>
<feature type="region of interest" description="Disordered" evidence="1">
    <location>
        <begin position="599"/>
        <end position="623"/>
    </location>
</feature>
<feature type="compositionally biased region" description="Basic and acidic residues" evidence="1">
    <location>
        <begin position="414"/>
        <end position="447"/>
    </location>
</feature>
<dbReference type="InParanoid" id="A0A1Q3D7H1"/>
<feature type="compositionally biased region" description="Basic and acidic residues" evidence="1">
    <location>
        <begin position="498"/>
        <end position="549"/>
    </location>
</feature>
<dbReference type="AlphaFoldDB" id="A0A1Q3D7H1"/>
<sequence>MSKKKALSGSTMSLKDFHGGSIPSDLLLPSAPGLVVMPGSDRNMLTNRGNNLMRPDPRPKSSDAARIFDEKASFFSHPAPIGQNFDEDERKPLYGISALRLTISDDSLRTSPPISQELWPENVSSVRVPGRPASSPVPQSSSLGNGSCPRTGEENSFGVKKQTPISNHGPVVNYLQSSCGDNCGGVKNAQPPSGNDGQGVIDPPNAWGVRRDRMGINMSGGDSVLSGPKAVSKVVQASALEKVSLGMWQSKSHIPLLPHILYTRMNNVPNGVKEKGEYDDSRKSQAESGWIAEDGNQGAGTESLSYEMDRSQMLADEFQNSSNICGLISPPESPASILERSKLNLISRFKTLETSEDDYRQQPAYYGHAGYVNVKEVNENDKASKPESAVAEGGNQPIERLIERPKLNLKPRSKPLEQSDEIREREREKLFGGARPREMVLKQRGVEESSINNHNLNHSVNRVNSPKNAAAAAAAAASEHLVPTACHSDKRTGKHLARKEQWRNHEKSDNPRRNRQTDEKREGRGDTEKHLQDRRTEPDTWRKPIEDHTPASTDASGIRHGKLVSAVELTQAFSKPITVLKTVERFSAQSGLPACSNQMPFSRLTGSQEPTSAPTSMHRINGY</sequence>
<feature type="region of interest" description="Disordered" evidence="1">
    <location>
        <begin position="405"/>
        <end position="557"/>
    </location>
</feature>
<evidence type="ECO:0000313" key="2">
    <source>
        <dbReference type="EMBL" id="GAV88420.1"/>
    </source>
</evidence>
<evidence type="ECO:0000313" key="3">
    <source>
        <dbReference type="Proteomes" id="UP000187406"/>
    </source>
</evidence>
<feature type="region of interest" description="Disordered" evidence="1">
    <location>
        <begin position="107"/>
        <end position="164"/>
    </location>
</feature>
<dbReference type="STRING" id="3775.A0A1Q3D7H1"/>